<dbReference type="SUPFAM" id="SSF56672">
    <property type="entry name" value="DNA/RNA polymerases"/>
    <property type="match status" value="1"/>
</dbReference>
<evidence type="ECO:0000256" key="2">
    <source>
        <dbReference type="ARBA" id="ARBA00022679"/>
    </source>
</evidence>
<organism evidence="9">
    <name type="scientific">Homalodisca liturata</name>
    <dbReference type="NCBI Taxonomy" id="320908"/>
    <lineage>
        <taxon>Eukaryota</taxon>
        <taxon>Metazoa</taxon>
        <taxon>Ecdysozoa</taxon>
        <taxon>Arthropoda</taxon>
        <taxon>Hexapoda</taxon>
        <taxon>Insecta</taxon>
        <taxon>Pterygota</taxon>
        <taxon>Neoptera</taxon>
        <taxon>Paraneoptera</taxon>
        <taxon>Hemiptera</taxon>
        <taxon>Auchenorrhyncha</taxon>
        <taxon>Membracoidea</taxon>
        <taxon>Cicadellidae</taxon>
        <taxon>Cicadellinae</taxon>
        <taxon>Proconiini</taxon>
        <taxon>Homalodisca</taxon>
    </lineage>
</organism>
<dbReference type="GO" id="GO:0015074">
    <property type="term" value="P:DNA integration"/>
    <property type="evidence" value="ECO:0007669"/>
    <property type="project" value="InterPro"/>
</dbReference>
<dbReference type="InterPro" id="IPR001584">
    <property type="entry name" value="Integrase_cat-core"/>
</dbReference>
<dbReference type="InterPro" id="IPR043128">
    <property type="entry name" value="Rev_trsase/Diguanyl_cyclase"/>
</dbReference>
<dbReference type="PANTHER" id="PTHR37984:SF5">
    <property type="entry name" value="PROTEIN NYNRIN-LIKE"/>
    <property type="match status" value="1"/>
</dbReference>
<keyword evidence="4" id="KW-0540">Nuclease</keyword>
<keyword evidence="2" id="KW-0808">Transferase</keyword>
<dbReference type="Pfam" id="PF17917">
    <property type="entry name" value="RT_RNaseH"/>
    <property type="match status" value="1"/>
</dbReference>
<evidence type="ECO:0000256" key="7">
    <source>
        <dbReference type="ARBA" id="ARBA00022918"/>
    </source>
</evidence>
<dbReference type="Gene3D" id="3.10.20.370">
    <property type="match status" value="1"/>
</dbReference>
<evidence type="ECO:0000256" key="5">
    <source>
        <dbReference type="ARBA" id="ARBA00022759"/>
    </source>
</evidence>
<evidence type="ECO:0000256" key="3">
    <source>
        <dbReference type="ARBA" id="ARBA00022695"/>
    </source>
</evidence>
<dbReference type="Gene3D" id="3.30.420.10">
    <property type="entry name" value="Ribonuclease H-like superfamily/Ribonuclease H"/>
    <property type="match status" value="1"/>
</dbReference>
<dbReference type="SUPFAM" id="SSF53098">
    <property type="entry name" value="Ribonuclease H-like"/>
    <property type="match status" value="1"/>
</dbReference>
<dbReference type="GO" id="GO:0016787">
    <property type="term" value="F:hydrolase activity"/>
    <property type="evidence" value="ECO:0007669"/>
    <property type="project" value="UniProtKB-KW"/>
</dbReference>
<reference evidence="9" key="1">
    <citation type="submission" date="2015-11" db="EMBL/GenBank/DDBJ databases">
        <title>De novo transcriptome assembly of four potential Pierce s Disease insect vectors from Arizona vineyards.</title>
        <authorList>
            <person name="Tassone E.E."/>
        </authorList>
    </citation>
    <scope>NUCLEOTIDE SEQUENCE</scope>
</reference>
<evidence type="ECO:0000256" key="1">
    <source>
        <dbReference type="ARBA" id="ARBA00012493"/>
    </source>
</evidence>
<feature type="domain" description="Integrase catalytic" evidence="8">
    <location>
        <begin position="360"/>
        <end position="518"/>
    </location>
</feature>
<dbReference type="GO" id="GO:0003964">
    <property type="term" value="F:RNA-directed DNA polymerase activity"/>
    <property type="evidence" value="ECO:0007669"/>
    <property type="project" value="UniProtKB-KW"/>
</dbReference>
<gene>
    <name evidence="9" type="ORF">g.54520</name>
</gene>
<accession>A0A1B6JZJ4</accession>
<dbReference type="InterPro" id="IPR041588">
    <property type="entry name" value="Integrase_H2C2"/>
</dbReference>
<dbReference type="EC" id="2.7.7.49" evidence="1"/>
<evidence type="ECO:0000313" key="9">
    <source>
        <dbReference type="EMBL" id="JAT04344.1"/>
    </source>
</evidence>
<dbReference type="Pfam" id="PF00665">
    <property type="entry name" value="rve"/>
    <property type="match status" value="1"/>
</dbReference>
<dbReference type="PANTHER" id="PTHR37984">
    <property type="entry name" value="PROTEIN CBG26694"/>
    <property type="match status" value="1"/>
</dbReference>
<name>A0A1B6JZJ4_9HEMI</name>
<dbReference type="InterPro" id="IPR043502">
    <property type="entry name" value="DNA/RNA_pol_sf"/>
</dbReference>
<dbReference type="InterPro" id="IPR036397">
    <property type="entry name" value="RNaseH_sf"/>
</dbReference>
<proteinExistence type="predicted"/>
<dbReference type="GO" id="GO:0003676">
    <property type="term" value="F:nucleic acid binding"/>
    <property type="evidence" value="ECO:0007669"/>
    <property type="project" value="InterPro"/>
</dbReference>
<keyword evidence="5" id="KW-0255">Endonuclease</keyword>
<sequence length="635" mass="74551">IVNFKRPTNIKELQMFNGLCLYYAKFQRHYGYLIGQLNHLLSNKIEWKWTEKEEKAFGQIKTEFLNAVILKHPDFNKPFYLNTDASDLNISGILYQLDEINEEQVISFYSKALTQAQKFYTITEKELLTVVLTCKKFRSYLIGHPRVIVRTDHKALTFLKSCKLTNGRLLRWALALQEFNLEIEFVKGKENIPADILSRITQKDSQNSVEKYSIKVLYNKIDLGFKDGEIKEILKNLDKKQEQDEYLRNIKNILNDSEGVHYGKINKIFMEYRGIIFKRKDENSDVWKVCIPEGIKKDLVNFTHLKYGHLGGHKIFNILKEYCIFKNMERSVKEQLKKCILCQKSKHGNVRQEGRQMNIISQNVLDLVSIDLIGPLPKGRGNVQYILTMVDVFSKFVKLYAIKKPNSRSVLSKVTKEFIPQVGKMKAIVSDNGPCFNSNLWNTTLNNLDIKVYHSTPYHPQSSIVERTNKEVNKICRIYCHKRHTQWPDILLFAEHVLNNSVQDTIEAIPYEVMFGRRSDNFLSKIIKFPIECKFNHLNKIRMVRENLMSKAEKRNKRHDEKLNPIKYRIGDKVLVKNHILSNALDKKIKKYFLLYEGPYVIAGIKRENAYTLTRLDNNEFFGIRNVRELKRFIE</sequence>
<dbReference type="InterPro" id="IPR041373">
    <property type="entry name" value="RT_RNaseH"/>
</dbReference>
<dbReference type="Gene3D" id="3.30.70.270">
    <property type="match status" value="1"/>
</dbReference>
<dbReference type="PROSITE" id="PS50994">
    <property type="entry name" value="INTEGRASE"/>
    <property type="match status" value="1"/>
</dbReference>
<evidence type="ECO:0000259" key="8">
    <source>
        <dbReference type="PROSITE" id="PS50994"/>
    </source>
</evidence>
<dbReference type="InterPro" id="IPR012337">
    <property type="entry name" value="RNaseH-like_sf"/>
</dbReference>
<keyword evidence="6" id="KW-0378">Hydrolase</keyword>
<evidence type="ECO:0000256" key="4">
    <source>
        <dbReference type="ARBA" id="ARBA00022722"/>
    </source>
</evidence>
<dbReference type="AlphaFoldDB" id="A0A1B6JZJ4"/>
<keyword evidence="3" id="KW-0548">Nucleotidyltransferase</keyword>
<dbReference type="Pfam" id="PF07693">
    <property type="entry name" value="KAP_NTPase"/>
    <property type="match status" value="1"/>
</dbReference>
<dbReference type="InterPro" id="IPR011646">
    <property type="entry name" value="KAP_P-loop"/>
</dbReference>
<protein>
    <recommendedName>
        <fullName evidence="1">RNA-directed DNA polymerase</fullName>
        <ecNumber evidence="1">2.7.7.49</ecNumber>
    </recommendedName>
</protein>
<dbReference type="GO" id="GO:0042575">
    <property type="term" value="C:DNA polymerase complex"/>
    <property type="evidence" value="ECO:0007669"/>
    <property type="project" value="UniProtKB-ARBA"/>
</dbReference>
<feature type="non-terminal residue" evidence="9">
    <location>
        <position position="1"/>
    </location>
</feature>
<dbReference type="FunFam" id="3.30.70.270:FF:000020">
    <property type="entry name" value="Transposon Tf2-6 polyprotein-like Protein"/>
    <property type="match status" value="1"/>
</dbReference>
<dbReference type="Gene3D" id="1.10.340.70">
    <property type="match status" value="1"/>
</dbReference>
<dbReference type="InterPro" id="IPR050951">
    <property type="entry name" value="Retrovirus_Pol_polyprotein"/>
</dbReference>
<dbReference type="Pfam" id="PF17921">
    <property type="entry name" value="Integrase_H2C2"/>
    <property type="match status" value="1"/>
</dbReference>
<dbReference type="EMBL" id="GECU01003363">
    <property type="protein sequence ID" value="JAT04344.1"/>
    <property type="molecule type" value="Transcribed_RNA"/>
</dbReference>
<dbReference type="GO" id="GO:0004519">
    <property type="term" value="F:endonuclease activity"/>
    <property type="evidence" value="ECO:0007669"/>
    <property type="project" value="UniProtKB-KW"/>
</dbReference>
<evidence type="ECO:0000256" key="6">
    <source>
        <dbReference type="ARBA" id="ARBA00022801"/>
    </source>
</evidence>
<dbReference type="CDD" id="cd09274">
    <property type="entry name" value="RNase_HI_RT_Ty3"/>
    <property type="match status" value="1"/>
</dbReference>
<keyword evidence="7" id="KW-0695">RNA-directed DNA polymerase</keyword>